<dbReference type="GO" id="GO:0033314">
    <property type="term" value="P:mitotic DNA replication checkpoint signaling"/>
    <property type="evidence" value="ECO:0007669"/>
    <property type="project" value="TreeGrafter"/>
</dbReference>
<dbReference type="Pfam" id="PF13401">
    <property type="entry name" value="AAA_22"/>
    <property type="match status" value="1"/>
</dbReference>
<dbReference type="Gene3D" id="3.40.50.300">
    <property type="entry name" value="P-loop containing nucleotide triphosphate hydrolases"/>
    <property type="match status" value="1"/>
</dbReference>
<dbReference type="PANTHER" id="PTHR10763:SF26">
    <property type="entry name" value="CELL DIVISION CONTROL PROTEIN 6 HOMOLOG"/>
    <property type="match status" value="1"/>
</dbReference>
<feature type="compositionally biased region" description="Acidic residues" evidence="2">
    <location>
        <begin position="105"/>
        <end position="116"/>
    </location>
</feature>
<dbReference type="InterPro" id="IPR049945">
    <property type="entry name" value="AAA_22"/>
</dbReference>
<feature type="region of interest" description="Disordered" evidence="2">
    <location>
        <begin position="488"/>
        <end position="509"/>
    </location>
</feature>
<feature type="compositionally biased region" description="Low complexity" evidence="2">
    <location>
        <begin position="525"/>
        <end position="540"/>
    </location>
</feature>
<proteinExistence type="inferred from homology"/>
<feature type="region of interest" description="Disordered" evidence="2">
    <location>
        <begin position="656"/>
        <end position="683"/>
    </location>
</feature>
<evidence type="ECO:0000313" key="4">
    <source>
        <dbReference type="EMBL" id="KAK0530190.1"/>
    </source>
</evidence>
<protein>
    <submittedName>
        <fullName evidence="4">AAA ATPase</fullName>
    </submittedName>
</protein>
<comment type="caution">
    <text evidence="4">The sequence shown here is derived from an EMBL/GenBank/DDBJ whole genome shotgun (WGS) entry which is preliminary data.</text>
</comment>
<comment type="similarity">
    <text evidence="1">Belongs to the CDC6/cdc18 family.</text>
</comment>
<organism evidence="4 5">
    <name type="scientific">Tilletia horrida</name>
    <dbReference type="NCBI Taxonomy" id="155126"/>
    <lineage>
        <taxon>Eukaryota</taxon>
        <taxon>Fungi</taxon>
        <taxon>Dikarya</taxon>
        <taxon>Basidiomycota</taxon>
        <taxon>Ustilaginomycotina</taxon>
        <taxon>Exobasidiomycetes</taxon>
        <taxon>Tilletiales</taxon>
        <taxon>Tilletiaceae</taxon>
        <taxon>Tilletia</taxon>
    </lineage>
</organism>
<dbReference type="GO" id="GO:0003688">
    <property type="term" value="F:DNA replication origin binding"/>
    <property type="evidence" value="ECO:0007669"/>
    <property type="project" value="TreeGrafter"/>
</dbReference>
<evidence type="ECO:0000313" key="5">
    <source>
        <dbReference type="Proteomes" id="UP001176521"/>
    </source>
</evidence>
<dbReference type="PANTHER" id="PTHR10763">
    <property type="entry name" value="CELL DIVISION CONTROL PROTEIN 6-RELATED"/>
    <property type="match status" value="1"/>
</dbReference>
<feature type="compositionally biased region" description="Low complexity" evidence="2">
    <location>
        <begin position="267"/>
        <end position="301"/>
    </location>
</feature>
<feature type="region of interest" description="Disordered" evidence="2">
    <location>
        <begin position="525"/>
        <end position="550"/>
    </location>
</feature>
<name>A0AAN6GCW0_9BASI</name>
<accession>A0AAN6GCW0</accession>
<dbReference type="InterPro" id="IPR050311">
    <property type="entry name" value="ORC1/CDC6"/>
</dbReference>
<dbReference type="InterPro" id="IPR027417">
    <property type="entry name" value="P-loop_NTPase"/>
</dbReference>
<dbReference type="GO" id="GO:0006270">
    <property type="term" value="P:DNA replication initiation"/>
    <property type="evidence" value="ECO:0007669"/>
    <property type="project" value="TreeGrafter"/>
</dbReference>
<feature type="compositionally biased region" description="Low complexity" evidence="2">
    <location>
        <begin position="171"/>
        <end position="191"/>
    </location>
</feature>
<feature type="compositionally biased region" description="Acidic residues" evidence="2">
    <location>
        <begin position="197"/>
        <end position="207"/>
    </location>
</feature>
<evidence type="ECO:0000259" key="3">
    <source>
        <dbReference type="Pfam" id="PF13401"/>
    </source>
</evidence>
<reference evidence="4" key="1">
    <citation type="journal article" date="2023" name="PhytoFront">
        <title>Draft Genome Resources of Seven Strains of Tilletia horrida, Causal Agent of Kernel Smut of Rice.</title>
        <authorList>
            <person name="Khanal S."/>
            <person name="Antony Babu S."/>
            <person name="Zhou X.G."/>
        </authorList>
    </citation>
    <scope>NUCLEOTIDE SEQUENCE</scope>
    <source>
        <strain evidence="4">TX3</strain>
    </source>
</reference>
<dbReference type="GO" id="GO:0016887">
    <property type="term" value="F:ATP hydrolysis activity"/>
    <property type="evidence" value="ECO:0007669"/>
    <property type="project" value="InterPro"/>
</dbReference>
<feature type="compositionally biased region" description="Polar residues" evidence="2">
    <location>
        <begin position="17"/>
        <end position="26"/>
    </location>
</feature>
<keyword evidence="5" id="KW-1185">Reference proteome</keyword>
<dbReference type="SUPFAM" id="SSF52540">
    <property type="entry name" value="P-loop containing nucleoside triphosphate hydrolases"/>
    <property type="match status" value="1"/>
</dbReference>
<gene>
    <name evidence="4" type="primary">CDC6</name>
    <name evidence="4" type="ORF">OC842_004000</name>
</gene>
<evidence type="ECO:0000256" key="1">
    <source>
        <dbReference type="ARBA" id="ARBA00006184"/>
    </source>
</evidence>
<feature type="compositionally biased region" description="Basic and acidic residues" evidence="2">
    <location>
        <begin position="227"/>
        <end position="237"/>
    </location>
</feature>
<dbReference type="Proteomes" id="UP001176521">
    <property type="component" value="Unassembled WGS sequence"/>
</dbReference>
<dbReference type="GO" id="GO:0005634">
    <property type="term" value="C:nucleus"/>
    <property type="evidence" value="ECO:0007669"/>
    <property type="project" value="TreeGrafter"/>
</dbReference>
<feature type="region of interest" description="Disordered" evidence="2">
    <location>
        <begin position="103"/>
        <end position="350"/>
    </location>
</feature>
<feature type="compositionally biased region" description="Polar residues" evidence="2">
    <location>
        <begin position="120"/>
        <end position="144"/>
    </location>
</feature>
<dbReference type="EMBL" id="JAPDMQ010000221">
    <property type="protein sequence ID" value="KAK0530190.1"/>
    <property type="molecule type" value="Genomic_DNA"/>
</dbReference>
<feature type="compositionally biased region" description="Polar residues" evidence="2">
    <location>
        <begin position="309"/>
        <end position="335"/>
    </location>
</feature>
<feature type="region of interest" description="Disordered" evidence="2">
    <location>
        <begin position="1"/>
        <end position="58"/>
    </location>
</feature>
<sequence>MPVTRTLRSSLGEHNAQHGTSATSTIELPLAKTREVRQAAMGSPYAPTSPKVKHMAPPAAAGSAAAAAARRPEFGTLVPNGLPGGIRSKFARTESMPIINHIAASDDDEASQDDLESSSPISTRTRTAMKQASTSPHLPSSEQLTASAATTSTSSSSSRRTGAVKRSAAESNTPAASSGSSSGQNASSTSAHRGEDPAPDDDDGDEDDPRRRRRRSSRLGGCSSQSEPRRERDDSNKENIAPPNYRRSEIEVVIELPRNAAQSQLGMRTRTMTRRSVSSPVIHFSSSNASNVPSAAAASVRRSARRSGLSRTDSFGSGRNPSPNGIASGGPTTPSRRSRGGPLSPAVNEASAPASPFARLNLGAGSSAFGLGPSLSANASLADDAESSYFSSQGSASVAPSIFDSTSQFAEEDSYMDDGSHGYLPTTRRARGLAADGSQESSIYSRASSMMPDMDILPESGPGEEADEIKADAETSAANDVEMQEVDTTAEGAECVEDSKPTSPKKPRYPNVYAHARALLRFSSQAAEDSETSASSSAQGEENEARDQVQIVGRTREGAAIKTFLSAQFESEALFESSDSAEQTSTKEKPIEVETSAPSLYICGMPGTGKTALVRSVLSELRLHGSTAPQIAFVNCMSIRAPRLIFGRILAQLGEESPDDSDPLSTEAESALDEALKKSKRHM</sequence>
<evidence type="ECO:0000256" key="2">
    <source>
        <dbReference type="SAM" id="MobiDB-lite"/>
    </source>
</evidence>
<dbReference type="AlphaFoldDB" id="A0AAN6GCW0"/>
<feature type="domain" description="ORC1/DEAH AAA+ ATPase" evidence="3">
    <location>
        <begin position="596"/>
        <end position="673"/>
    </location>
</feature>
<feature type="compositionally biased region" description="Low complexity" evidence="2">
    <location>
        <begin position="145"/>
        <end position="161"/>
    </location>
</feature>